<dbReference type="InterPro" id="IPR029052">
    <property type="entry name" value="Metallo-depent_PP-like"/>
</dbReference>
<dbReference type="SUPFAM" id="SSF56300">
    <property type="entry name" value="Metallo-dependent phosphatases"/>
    <property type="match status" value="1"/>
</dbReference>
<dbReference type="GO" id="GO:0016787">
    <property type="term" value="F:hydrolase activity"/>
    <property type="evidence" value="ECO:0007669"/>
    <property type="project" value="InterPro"/>
</dbReference>
<organism evidence="2 3">
    <name type="scientific">Halodesulfurarchaeum formicicum</name>
    <dbReference type="NCBI Taxonomy" id="1873524"/>
    <lineage>
        <taxon>Archaea</taxon>
        <taxon>Methanobacteriati</taxon>
        <taxon>Methanobacteriota</taxon>
        <taxon>Stenosarchaea group</taxon>
        <taxon>Halobacteria</taxon>
        <taxon>Halobacteriales</taxon>
        <taxon>Halobacteriaceae</taxon>
        <taxon>Halodesulfurarchaeum</taxon>
    </lineage>
</organism>
<evidence type="ECO:0000313" key="2">
    <source>
        <dbReference type="EMBL" id="AOW80504.1"/>
    </source>
</evidence>
<dbReference type="Proteomes" id="UP000185608">
    <property type="component" value="Chromosome"/>
</dbReference>
<accession>A0A1D8S578</accession>
<dbReference type="RefSeq" id="WP_070365190.1">
    <property type="nucleotide sequence ID" value="NZ_CP016070.1"/>
</dbReference>
<dbReference type="EMBL" id="CP016070">
    <property type="protein sequence ID" value="AOW80504.1"/>
    <property type="molecule type" value="Genomic_DNA"/>
</dbReference>
<proteinExistence type="predicted"/>
<gene>
    <name evidence="2" type="ORF">HTSR_1328</name>
</gene>
<reference evidence="2 3" key="1">
    <citation type="submission" date="2016-06" db="EMBL/GenBank/DDBJ databases">
        <title>Discovery of anaerobic lithoheterotrophic haloarchaeon capable of sulfur respiration by hydrogen and formate.</title>
        <authorList>
            <person name="Sorokin D.Y."/>
            <person name="Kublanov I.V."/>
            <person name="Roman P."/>
            <person name="Sinninghe Damste J.S."/>
            <person name="Golyshin P.N."/>
            <person name="Rojo D."/>
            <person name="Ciordia S."/>
            <person name="Mena Md.C."/>
            <person name="Ferrer M."/>
            <person name="Smedile F."/>
            <person name="Messina E."/>
            <person name="La Cono V."/>
            <person name="Yakimov M.M."/>
        </authorList>
    </citation>
    <scope>NUCLEOTIDE SEQUENCE [LARGE SCALE GENOMIC DNA]</scope>
    <source>
        <strain evidence="2 3">HTSR1</strain>
    </source>
</reference>
<dbReference type="STRING" id="1873524.HSR6_1400"/>
<dbReference type="PATRIC" id="fig|1855411.3.peg.1327"/>
<feature type="domain" description="Calcineurin-like phosphoesterase" evidence="1">
    <location>
        <begin position="2"/>
        <end position="174"/>
    </location>
</feature>
<dbReference type="Gene3D" id="3.60.21.10">
    <property type="match status" value="1"/>
</dbReference>
<dbReference type="KEGG" id="halh:HTSR_1328"/>
<dbReference type="GeneID" id="29829321"/>
<evidence type="ECO:0000313" key="3">
    <source>
        <dbReference type="Proteomes" id="UP000185608"/>
    </source>
</evidence>
<protein>
    <submittedName>
        <fullName evidence="2">Metallophosphoesterase</fullName>
    </submittedName>
</protein>
<name>A0A1D8S578_9EURY</name>
<dbReference type="InterPro" id="IPR004843">
    <property type="entry name" value="Calcineurin-like_PHP"/>
</dbReference>
<dbReference type="AlphaFoldDB" id="A0A1D8S578"/>
<dbReference type="Pfam" id="PF00149">
    <property type="entry name" value="Metallophos"/>
    <property type="match status" value="1"/>
</dbReference>
<evidence type="ECO:0000259" key="1">
    <source>
        <dbReference type="Pfam" id="PF00149"/>
    </source>
</evidence>
<sequence>MLVLGDAHANTPDRRAALMRAYRAADPDVALQLGDLFYYDLPVETYFIAGNNEDFDVIDALRHGRVRSRNTRNVRLLDSRAVELEGLRIGGLSGNFAPTQYEKPRSALRGDRRRHFVRADVEALKRVGSVDVLLTHEAPHGTDVDEEYAVGCRPVDELISALSPDLCLTGHHHQHTETTFGDTRVITAAPAWDSYYELDPDTLAVTRHETPGPDEEAEV</sequence>